<sequence>MSYSTILSHNSFLSLATNFQLNLEDTIFTSRMLVHGLLDASHT</sequence>
<evidence type="ECO:0000313" key="2">
    <source>
        <dbReference type="Proteomes" id="UP000824890"/>
    </source>
</evidence>
<protein>
    <submittedName>
        <fullName evidence="1">Uncharacterized protein</fullName>
    </submittedName>
</protein>
<dbReference type="Proteomes" id="UP000824890">
    <property type="component" value="Unassembled WGS sequence"/>
</dbReference>
<proteinExistence type="predicted"/>
<evidence type="ECO:0000313" key="1">
    <source>
        <dbReference type="EMBL" id="KAH0935265.1"/>
    </source>
</evidence>
<organism evidence="1 2">
    <name type="scientific">Brassica napus</name>
    <name type="common">Rape</name>
    <dbReference type="NCBI Taxonomy" id="3708"/>
    <lineage>
        <taxon>Eukaryota</taxon>
        <taxon>Viridiplantae</taxon>
        <taxon>Streptophyta</taxon>
        <taxon>Embryophyta</taxon>
        <taxon>Tracheophyta</taxon>
        <taxon>Spermatophyta</taxon>
        <taxon>Magnoliopsida</taxon>
        <taxon>eudicotyledons</taxon>
        <taxon>Gunneridae</taxon>
        <taxon>Pentapetalae</taxon>
        <taxon>rosids</taxon>
        <taxon>malvids</taxon>
        <taxon>Brassicales</taxon>
        <taxon>Brassicaceae</taxon>
        <taxon>Brassiceae</taxon>
        <taxon>Brassica</taxon>
    </lineage>
</organism>
<gene>
    <name evidence="1" type="ORF">HID58_012382</name>
</gene>
<comment type="caution">
    <text evidence="1">The sequence shown here is derived from an EMBL/GenBank/DDBJ whole genome shotgun (WGS) entry which is preliminary data.</text>
</comment>
<keyword evidence="2" id="KW-1185">Reference proteome</keyword>
<reference evidence="1 2" key="1">
    <citation type="submission" date="2021-05" db="EMBL/GenBank/DDBJ databases">
        <title>Genome Assembly of Synthetic Allotetraploid Brassica napus Reveals Homoeologous Exchanges between Subgenomes.</title>
        <authorList>
            <person name="Davis J.T."/>
        </authorList>
    </citation>
    <scope>NUCLEOTIDE SEQUENCE [LARGE SCALE GENOMIC DNA]</scope>
    <source>
        <strain evidence="2">cv. Da-Ae</strain>
        <tissue evidence="1">Seedling</tissue>
    </source>
</reference>
<name>A0ABQ8E0W3_BRANA</name>
<dbReference type="EMBL" id="JAGKQM010000003">
    <property type="protein sequence ID" value="KAH0935265.1"/>
    <property type="molecule type" value="Genomic_DNA"/>
</dbReference>
<accession>A0ABQ8E0W3</accession>